<dbReference type="EnsemblPlants" id="KQL04765">
    <property type="protein sequence ID" value="KQL04765"/>
    <property type="gene ID" value="SETIT_001676mg"/>
</dbReference>
<dbReference type="Proteomes" id="UP000004995">
    <property type="component" value="Unassembled WGS sequence"/>
</dbReference>
<dbReference type="InterPro" id="IPR011676">
    <property type="entry name" value="DUF1618"/>
</dbReference>
<accession>K3XIF4</accession>
<evidence type="ECO:0000259" key="1">
    <source>
        <dbReference type="Pfam" id="PF07762"/>
    </source>
</evidence>
<evidence type="ECO:0000313" key="2">
    <source>
        <dbReference type="EnsemblPlants" id="KQL04765"/>
    </source>
</evidence>
<proteinExistence type="predicted"/>
<dbReference type="FunCoup" id="K3XIF4">
    <property type="interactions" value="575"/>
</dbReference>
<dbReference type="EMBL" id="AGNK02002914">
    <property type="status" value="NOT_ANNOTATED_CDS"/>
    <property type="molecule type" value="Genomic_DNA"/>
</dbReference>
<feature type="domain" description="DUF1618" evidence="1">
    <location>
        <begin position="221"/>
        <end position="350"/>
    </location>
</feature>
<dbReference type="PANTHER" id="PTHR33074">
    <property type="entry name" value="EXPRESSED PROTEIN-RELATED"/>
    <property type="match status" value="1"/>
</dbReference>
<dbReference type="AlphaFoldDB" id="K3XIF4"/>
<organism evidence="2 3">
    <name type="scientific">Setaria italica</name>
    <name type="common">Foxtail millet</name>
    <name type="synonym">Panicum italicum</name>
    <dbReference type="NCBI Taxonomy" id="4555"/>
    <lineage>
        <taxon>Eukaryota</taxon>
        <taxon>Viridiplantae</taxon>
        <taxon>Streptophyta</taxon>
        <taxon>Embryophyta</taxon>
        <taxon>Tracheophyta</taxon>
        <taxon>Spermatophyta</taxon>
        <taxon>Magnoliopsida</taxon>
        <taxon>Liliopsida</taxon>
        <taxon>Poales</taxon>
        <taxon>Poaceae</taxon>
        <taxon>PACMAD clade</taxon>
        <taxon>Panicoideae</taxon>
        <taxon>Panicodae</taxon>
        <taxon>Paniceae</taxon>
        <taxon>Cenchrinae</taxon>
        <taxon>Setaria</taxon>
    </lineage>
</organism>
<keyword evidence="3" id="KW-1185">Reference proteome</keyword>
<evidence type="ECO:0000313" key="3">
    <source>
        <dbReference type="Proteomes" id="UP000004995"/>
    </source>
</evidence>
<dbReference type="OMA" id="FTYTHTR"/>
<dbReference type="PANTHER" id="PTHR33074:SF139">
    <property type="entry name" value="OS09G0567000 PROTEIN"/>
    <property type="match status" value="1"/>
</dbReference>
<protein>
    <recommendedName>
        <fullName evidence="1">DUF1618 domain-containing protein</fullName>
    </recommendedName>
</protein>
<dbReference type="Gramene" id="KQL04765">
    <property type="protein sequence ID" value="KQL04765"/>
    <property type="gene ID" value="SETIT_001676mg"/>
</dbReference>
<reference evidence="2" key="2">
    <citation type="submission" date="2018-08" db="UniProtKB">
        <authorList>
            <consortium name="EnsemblPlants"/>
        </authorList>
    </citation>
    <scope>IDENTIFICATION</scope>
    <source>
        <strain evidence="2">Yugu1</strain>
    </source>
</reference>
<dbReference type="Pfam" id="PF07762">
    <property type="entry name" value="DUF1618"/>
    <property type="match status" value="1"/>
</dbReference>
<name>K3XIF4_SETIT</name>
<dbReference type="eggNOG" id="ENOG502QQ1N">
    <property type="taxonomic scope" value="Eukaryota"/>
</dbReference>
<sequence>MNAASLHPPSHGGAGADLAGAPIPSWALLDLHAYFSDRRNSTTAACLTRDNKEIQVTIFPAHPPRVSYFCVHCRGEEPSGFAREPKIIAADANVLLLRISIGSRNAMLCPSLHEYYVYKASGGADGAPPSLHLLPHPSLYFFYDEQAALLSRGAEFTVVALRDDVSAFHRGSSERNVWTTKAVFVPPERQQGSSGEEGFRFRHETSDVVTIGGEPGTVAFVDMWRGILLFDVLHGDPTLRYIRMPPQLISPCTGYSSPVHTRDSAVVNGHFKVVEFLDKIMTVTGSHSGYINDGWVAATWSKEVFSPHEGSWCPGHKLESRDIHGNPQMMLERLYTGHPTLSLHDGDIFYLMTKVELRDNKAWVIAVDMSDGTLRGVAEFGAERALDVSLTYTQSRISEHLIMAPG</sequence>
<reference evidence="3" key="1">
    <citation type="journal article" date="2012" name="Nat. Biotechnol.">
        <title>Reference genome sequence of the model plant Setaria.</title>
        <authorList>
            <person name="Bennetzen J.L."/>
            <person name="Schmutz J."/>
            <person name="Wang H."/>
            <person name="Percifield R."/>
            <person name="Hawkins J."/>
            <person name="Pontaroli A.C."/>
            <person name="Estep M."/>
            <person name="Feng L."/>
            <person name="Vaughn J.N."/>
            <person name="Grimwood J."/>
            <person name="Jenkins J."/>
            <person name="Barry K."/>
            <person name="Lindquist E."/>
            <person name="Hellsten U."/>
            <person name="Deshpande S."/>
            <person name="Wang X."/>
            <person name="Wu X."/>
            <person name="Mitros T."/>
            <person name="Triplett J."/>
            <person name="Yang X."/>
            <person name="Ye C.Y."/>
            <person name="Mauro-Herrera M."/>
            <person name="Wang L."/>
            <person name="Li P."/>
            <person name="Sharma M."/>
            <person name="Sharma R."/>
            <person name="Ronald P.C."/>
            <person name="Panaud O."/>
            <person name="Kellogg E.A."/>
            <person name="Brutnell T.P."/>
            <person name="Doust A.N."/>
            <person name="Tuskan G.A."/>
            <person name="Rokhsar D."/>
            <person name="Devos K.M."/>
        </authorList>
    </citation>
    <scope>NUCLEOTIDE SEQUENCE [LARGE SCALE GENOMIC DNA]</scope>
    <source>
        <strain evidence="3">cv. Yugu1</strain>
    </source>
</reference>
<dbReference type="InParanoid" id="K3XIF4"/>
<dbReference type="HOGENOM" id="CLU_008956_6_3_1"/>